<dbReference type="EMBL" id="JH603169">
    <property type="protein sequence ID" value="EIC21816.1"/>
    <property type="molecule type" value="Genomic_DNA"/>
</dbReference>
<dbReference type="RefSeq" id="WP_009148400.1">
    <property type="nucleotide sequence ID" value="NZ_CP121471.1"/>
</dbReference>
<accession>H8Z3A8</accession>
<evidence type="ECO:0000313" key="1">
    <source>
        <dbReference type="EMBL" id="EIC21816.1"/>
    </source>
</evidence>
<proteinExistence type="predicted"/>
<name>H8Z3A8_9GAMM</name>
<dbReference type="Proteomes" id="UP000002964">
    <property type="component" value="Unassembled WGS sequence"/>
</dbReference>
<organism evidence="1 2">
    <name type="scientific">Thiorhodovibrio frisius</name>
    <dbReference type="NCBI Taxonomy" id="631362"/>
    <lineage>
        <taxon>Bacteria</taxon>
        <taxon>Pseudomonadati</taxon>
        <taxon>Pseudomonadota</taxon>
        <taxon>Gammaproteobacteria</taxon>
        <taxon>Chromatiales</taxon>
        <taxon>Chromatiaceae</taxon>
        <taxon>Thiorhodovibrio</taxon>
    </lineage>
</organism>
<dbReference type="STRING" id="631362.Thi970DRAFT_02049"/>
<dbReference type="AlphaFoldDB" id="H8Z3A8"/>
<evidence type="ECO:0000313" key="2">
    <source>
        <dbReference type="Proteomes" id="UP000002964"/>
    </source>
</evidence>
<gene>
    <name evidence="1" type="ORF">Thi970DRAFT_02049</name>
</gene>
<dbReference type="HOGENOM" id="CLU_160712_1_0_6"/>
<reference evidence="1 2" key="2">
    <citation type="submission" date="2011-11" db="EMBL/GenBank/DDBJ databases">
        <authorList>
            <consortium name="US DOE Joint Genome Institute"/>
            <person name="Lucas S."/>
            <person name="Han J."/>
            <person name="Lapidus A."/>
            <person name="Cheng J.-F."/>
            <person name="Goodwin L."/>
            <person name="Pitluck S."/>
            <person name="Peters L."/>
            <person name="Ovchinnikova G."/>
            <person name="Zhang X."/>
            <person name="Detter J.C."/>
            <person name="Han C."/>
            <person name="Tapia R."/>
            <person name="Land M."/>
            <person name="Hauser L."/>
            <person name="Kyrpides N."/>
            <person name="Ivanova N."/>
            <person name="Pagani I."/>
            <person name="Vogl K."/>
            <person name="Liu Z."/>
            <person name="Overmann J."/>
            <person name="Frigaard N.-U."/>
            <person name="Bryant D."/>
            <person name="Woyke T."/>
        </authorList>
    </citation>
    <scope>NUCLEOTIDE SEQUENCE [LARGE SCALE GENOMIC DNA]</scope>
    <source>
        <strain evidence="1 2">970</strain>
    </source>
</reference>
<dbReference type="Pfam" id="PF11731">
    <property type="entry name" value="Cdd1"/>
    <property type="match status" value="1"/>
</dbReference>
<reference evidence="2" key="1">
    <citation type="submission" date="2011-06" db="EMBL/GenBank/DDBJ databases">
        <authorList>
            <consortium name="US DOE Joint Genome Institute (JGI-PGF)"/>
            <person name="Lucas S."/>
            <person name="Han J."/>
            <person name="Lapidus A."/>
            <person name="Cheng J.-F."/>
            <person name="Goodwin L."/>
            <person name="Pitluck S."/>
            <person name="Peters L."/>
            <person name="Land M.L."/>
            <person name="Hauser L."/>
            <person name="Vogl K."/>
            <person name="Liu Z."/>
            <person name="Overmann J."/>
            <person name="Frigaard N.-U."/>
            <person name="Bryant D.A."/>
            <person name="Woyke T.J."/>
        </authorList>
    </citation>
    <scope>NUCLEOTIDE SEQUENCE [LARGE SCALE GENOMIC DNA]</scope>
    <source>
        <strain evidence="2">970</strain>
    </source>
</reference>
<dbReference type="InterPro" id="IPR021725">
    <property type="entry name" value="Cdd1"/>
</dbReference>
<protein>
    <submittedName>
        <fullName evidence="1">Pathogenicity locus</fullName>
    </submittedName>
</protein>
<keyword evidence="2" id="KW-1185">Reference proteome</keyword>
<sequence length="96" mass="10853">MKNPDRDKVSRLDALPNIGKAMSADLHLIGIDHPKKLVGMEPFKMYENLCAASGKKHDPCVIDVFMSVVHFMEGGEPLPWWSFTKERKNSSILQEV</sequence>
<dbReference type="OrthoDB" id="7173324at2"/>
<dbReference type="eggNOG" id="ENOG5032S6N">
    <property type="taxonomic scope" value="Bacteria"/>
</dbReference>
<dbReference type="Gene3D" id="1.10.150.20">
    <property type="entry name" value="5' to 3' exonuclease, C-terminal subdomain"/>
    <property type="match status" value="1"/>
</dbReference>